<dbReference type="OrthoDB" id="5196706at2"/>
<keyword evidence="1" id="KW-1133">Transmembrane helix</keyword>
<dbReference type="Proteomes" id="UP000318336">
    <property type="component" value="Unassembled WGS sequence"/>
</dbReference>
<protein>
    <submittedName>
        <fullName evidence="2">Uncharacterized protein</fullName>
    </submittedName>
</protein>
<reference evidence="2 3" key="1">
    <citation type="submission" date="2019-06" db="EMBL/GenBank/DDBJ databases">
        <title>Sequencing the genomes of 1000 actinobacteria strains.</title>
        <authorList>
            <person name="Klenk H.-P."/>
        </authorList>
    </citation>
    <scope>NUCLEOTIDE SEQUENCE [LARGE SCALE GENOMIC DNA]</scope>
    <source>
        <strain evidence="2 3">DSM 24617</strain>
    </source>
</reference>
<feature type="transmembrane region" description="Helical" evidence="1">
    <location>
        <begin position="35"/>
        <end position="53"/>
    </location>
</feature>
<evidence type="ECO:0000313" key="3">
    <source>
        <dbReference type="Proteomes" id="UP000318336"/>
    </source>
</evidence>
<name>A0A542XAJ6_9MICO</name>
<keyword evidence="3" id="KW-1185">Reference proteome</keyword>
<proteinExistence type="predicted"/>
<comment type="caution">
    <text evidence="2">The sequence shown here is derived from an EMBL/GenBank/DDBJ whole genome shotgun (WGS) entry which is preliminary data.</text>
</comment>
<dbReference type="AlphaFoldDB" id="A0A542XAJ6"/>
<dbReference type="RefSeq" id="WP_142004958.1">
    <property type="nucleotide sequence ID" value="NZ_CAJTBP010000001.1"/>
</dbReference>
<accession>A0A542XAJ6</accession>
<sequence>MSRVLGIIGLTVLCVLLYAVSIDMFAGYPQVHSELLNLVGVALIILAGLVVWIRHERRDEDD</sequence>
<gene>
    <name evidence="2" type="ORF">FB554_0996</name>
</gene>
<keyword evidence="1" id="KW-0472">Membrane</keyword>
<evidence type="ECO:0000313" key="2">
    <source>
        <dbReference type="EMBL" id="TQL32863.1"/>
    </source>
</evidence>
<organism evidence="2 3">
    <name type="scientific">Barrientosiimonas humi</name>
    <dbReference type="NCBI Taxonomy" id="999931"/>
    <lineage>
        <taxon>Bacteria</taxon>
        <taxon>Bacillati</taxon>
        <taxon>Actinomycetota</taxon>
        <taxon>Actinomycetes</taxon>
        <taxon>Micrococcales</taxon>
        <taxon>Dermacoccaceae</taxon>
        <taxon>Barrientosiimonas</taxon>
    </lineage>
</organism>
<dbReference type="EMBL" id="VFOK01000001">
    <property type="protein sequence ID" value="TQL32863.1"/>
    <property type="molecule type" value="Genomic_DNA"/>
</dbReference>
<keyword evidence="1" id="KW-0812">Transmembrane</keyword>
<evidence type="ECO:0000256" key="1">
    <source>
        <dbReference type="SAM" id="Phobius"/>
    </source>
</evidence>